<evidence type="ECO:0000313" key="2">
    <source>
        <dbReference type="Proteomes" id="UP000821865"/>
    </source>
</evidence>
<evidence type="ECO:0000313" key="1">
    <source>
        <dbReference type="EMBL" id="KAH7950366.1"/>
    </source>
</evidence>
<organism evidence="1 2">
    <name type="scientific">Dermacentor silvarum</name>
    <name type="common">Tick</name>
    <dbReference type="NCBI Taxonomy" id="543639"/>
    <lineage>
        <taxon>Eukaryota</taxon>
        <taxon>Metazoa</taxon>
        <taxon>Ecdysozoa</taxon>
        <taxon>Arthropoda</taxon>
        <taxon>Chelicerata</taxon>
        <taxon>Arachnida</taxon>
        <taxon>Acari</taxon>
        <taxon>Parasitiformes</taxon>
        <taxon>Ixodida</taxon>
        <taxon>Ixodoidea</taxon>
        <taxon>Ixodidae</taxon>
        <taxon>Rhipicephalinae</taxon>
        <taxon>Dermacentor</taxon>
    </lineage>
</organism>
<proteinExistence type="predicted"/>
<gene>
    <name evidence="1" type="ORF">HPB49_023142</name>
</gene>
<accession>A0ACB8CTF0</accession>
<dbReference type="Proteomes" id="UP000821865">
    <property type="component" value="Chromosome 5"/>
</dbReference>
<protein>
    <submittedName>
        <fullName evidence="1">Uncharacterized protein</fullName>
    </submittedName>
</protein>
<keyword evidence="2" id="KW-1185">Reference proteome</keyword>
<sequence length="691" mass="77701">MAQNAADQEEGSSASETELEFVTADFAELCMVGFGLVSLVALVAGLAWYLIFYVPAEDAGGRRGVNYTRLLEESITRSVAPCDNFYRFVCTGWIRDHSRGQHRSVADSVQREALLDARDAFVEAARNHRRRRSTGRTSSREVSSEIENTDETRRNVEGRLLQDHRHHRMPPTSSSAQQKTPMRGSAVLKAASLFESCKELVAKKKSETMKLAEFMKTYTKFPAVIPSLRTDEVLPDDPTYRNLSELIPGVAGQTWVDEINRQTEPYFKVEADHRLRLENVHYLHQVGRILNYRGKPLLVPMFVGWTVLRQLAPRASYKAATFFHKDSYVDACFSYVAEAMPLATSYPYLSKLPTARMEAVARTMVKDVRRELAAIFVNVPWMDNVTRAAAGDKLAAMAEVLVKPAFLVDEGALDQHYANFSTHGDYLTASLQTARSSTRLVMATLSSYRDGGGNSVGIEELGFPPLTVNALYDRALNAMVIPAGIMRPPYLDDGTWTAFNYAGLGAVVGHEVMHGFDAHGRERDASGALRDWWSADVRKRYEDKVACLRRAYDVGRSREAPNSAAFEDEDVADFTSLRVVLGAYRRRAFLQQRGVWTPASFLEYSGEQLFYLNYCFRLCSADQDRDLLESPRADFATDEDRCNIPLRHLQEFADAFRCAKGDPMVAVDKCSFWDLPVEQFRMNEDAMAESP</sequence>
<comment type="caution">
    <text evidence="1">The sequence shown here is derived from an EMBL/GenBank/DDBJ whole genome shotgun (WGS) entry which is preliminary data.</text>
</comment>
<reference evidence="1" key="1">
    <citation type="submission" date="2020-05" db="EMBL/GenBank/DDBJ databases">
        <title>Large-scale comparative analyses of tick genomes elucidate their genetic diversity and vector capacities.</title>
        <authorList>
            <person name="Jia N."/>
            <person name="Wang J."/>
            <person name="Shi W."/>
            <person name="Du L."/>
            <person name="Sun Y."/>
            <person name="Zhan W."/>
            <person name="Jiang J."/>
            <person name="Wang Q."/>
            <person name="Zhang B."/>
            <person name="Ji P."/>
            <person name="Sakyi L.B."/>
            <person name="Cui X."/>
            <person name="Yuan T."/>
            <person name="Jiang B."/>
            <person name="Yang W."/>
            <person name="Lam T.T.-Y."/>
            <person name="Chang Q."/>
            <person name="Ding S."/>
            <person name="Wang X."/>
            <person name="Zhu J."/>
            <person name="Ruan X."/>
            <person name="Zhao L."/>
            <person name="Wei J."/>
            <person name="Que T."/>
            <person name="Du C."/>
            <person name="Cheng J."/>
            <person name="Dai P."/>
            <person name="Han X."/>
            <person name="Huang E."/>
            <person name="Gao Y."/>
            <person name="Liu J."/>
            <person name="Shao H."/>
            <person name="Ye R."/>
            <person name="Li L."/>
            <person name="Wei W."/>
            <person name="Wang X."/>
            <person name="Wang C."/>
            <person name="Yang T."/>
            <person name="Huo Q."/>
            <person name="Li W."/>
            <person name="Guo W."/>
            <person name="Chen H."/>
            <person name="Zhou L."/>
            <person name="Ni X."/>
            <person name="Tian J."/>
            <person name="Zhou Y."/>
            <person name="Sheng Y."/>
            <person name="Liu T."/>
            <person name="Pan Y."/>
            <person name="Xia L."/>
            <person name="Li J."/>
            <person name="Zhao F."/>
            <person name="Cao W."/>
        </authorList>
    </citation>
    <scope>NUCLEOTIDE SEQUENCE</scope>
    <source>
        <strain evidence="1">Dsil-2018</strain>
    </source>
</reference>
<name>A0ACB8CTF0_DERSI</name>
<dbReference type="EMBL" id="CM023474">
    <property type="protein sequence ID" value="KAH7950366.1"/>
    <property type="molecule type" value="Genomic_DNA"/>
</dbReference>